<keyword evidence="2" id="KW-0812">Transmembrane</keyword>
<protein>
    <submittedName>
        <fullName evidence="3">Uncharacterized protein</fullName>
    </submittedName>
</protein>
<keyword evidence="1" id="KW-0175">Coiled coil</keyword>
<dbReference type="HOGENOM" id="CLU_1313274_0_0_0"/>
<name>D5EGE3_AMICL</name>
<dbReference type="KEGG" id="aco:Amico_1508"/>
<dbReference type="STRING" id="572547.Amico_1508"/>
<dbReference type="AlphaFoldDB" id="D5EGE3"/>
<dbReference type="eggNOG" id="ENOG50330EF">
    <property type="taxonomic scope" value="Bacteria"/>
</dbReference>
<evidence type="ECO:0000256" key="2">
    <source>
        <dbReference type="SAM" id="Phobius"/>
    </source>
</evidence>
<dbReference type="EMBL" id="CP001997">
    <property type="protein sequence ID" value="ADE57625.1"/>
    <property type="molecule type" value="Genomic_DNA"/>
</dbReference>
<dbReference type="RefSeq" id="WP_013048888.1">
    <property type="nucleotide sequence ID" value="NC_014011.1"/>
</dbReference>
<keyword evidence="2" id="KW-0472">Membrane</keyword>
<reference evidence="3 4" key="1">
    <citation type="journal article" date="2010" name="Stand. Genomic Sci.">
        <title>Complete genome sequence of Aminobacterium colombiense type strain (ALA-1).</title>
        <authorList>
            <person name="Chertkov O."/>
            <person name="Sikorski J."/>
            <person name="Brambilla E."/>
            <person name="Lapidus A."/>
            <person name="Copeland A."/>
            <person name="Glavina Del Rio T."/>
            <person name="Nolan M."/>
            <person name="Lucas S."/>
            <person name="Tice H."/>
            <person name="Cheng J.F."/>
            <person name="Han C."/>
            <person name="Detter J.C."/>
            <person name="Bruce D."/>
            <person name="Tapia R."/>
            <person name="Goodwin L."/>
            <person name="Pitluck S."/>
            <person name="Liolios K."/>
            <person name="Ivanova N."/>
            <person name="Mavromatis K."/>
            <person name="Ovchinnikova G."/>
            <person name="Pati A."/>
            <person name="Chen A."/>
            <person name="Palaniappan K."/>
            <person name="Land M."/>
            <person name="Hauser L."/>
            <person name="Chang Y.J."/>
            <person name="Jeffries C.D."/>
            <person name="Spring S."/>
            <person name="Rohde M."/>
            <person name="Goker M."/>
            <person name="Bristow J."/>
            <person name="Eisen J.A."/>
            <person name="Markowitz V."/>
            <person name="Hugenholtz P."/>
            <person name="Kyrpides N.C."/>
            <person name="Klenk H.P."/>
        </authorList>
    </citation>
    <scope>NUCLEOTIDE SEQUENCE [LARGE SCALE GENOMIC DNA]</scope>
    <source>
        <strain evidence="4">DSM 12261 / ALA-1</strain>
    </source>
</reference>
<keyword evidence="4" id="KW-1185">Reference proteome</keyword>
<keyword evidence="2" id="KW-1133">Transmembrane helix</keyword>
<gene>
    <name evidence="3" type="ordered locus">Amico_1508</name>
</gene>
<feature type="transmembrane region" description="Helical" evidence="2">
    <location>
        <begin position="67"/>
        <end position="87"/>
    </location>
</feature>
<feature type="coiled-coil region" evidence="1">
    <location>
        <begin position="24"/>
        <end position="51"/>
    </location>
</feature>
<dbReference type="Proteomes" id="UP000002366">
    <property type="component" value="Chromosome"/>
</dbReference>
<accession>D5EGE3</accession>
<evidence type="ECO:0000313" key="4">
    <source>
        <dbReference type="Proteomes" id="UP000002366"/>
    </source>
</evidence>
<organism evidence="3 4">
    <name type="scientific">Aminobacterium colombiense (strain DSM 12261 / ALA-1)</name>
    <dbReference type="NCBI Taxonomy" id="572547"/>
    <lineage>
        <taxon>Bacteria</taxon>
        <taxon>Thermotogati</taxon>
        <taxon>Synergistota</taxon>
        <taxon>Synergistia</taxon>
        <taxon>Synergistales</taxon>
        <taxon>Aminobacteriaceae</taxon>
        <taxon>Aminobacterium</taxon>
    </lineage>
</organism>
<dbReference type="OrthoDB" id="4315at2"/>
<sequence>MEKRIARVVRWLERCVSASKSKAWHNALTEMECARAELEEARRELWELAAENEQPKRNMFVVDLSRVAALAIFFLCVLSVPLSAPIGNSQRNIVMNNDDLILEWVTSDEKAVLAGLRKSLSESNLEALKREQKNELEKIPLPSATTVSSFKLVPVQPKKQISFEPEQHVFQDQKKSDEKPVALERILTLMQIGQNALREEGPAIIINRQ</sequence>
<evidence type="ECO:0000256" key="1">
    <source>
        <dbReference type="SAM" id="Coils"/>
    </source>
</evidence>
<proteinExistence type="predicted"/>
<evidence type="ECO:0000313" key="3">
    <source>
        <dbReference type="EMBL" id="ADE57625.1"/>
    </source>
</evidence>